<keyword evidence="22" id="KW-1185">Reference proteome</keyword>
<keyword evidence="6" id="KW-0808">Transferase</keyword>
<dbReference type="InterPro" id="IPR000757">
    <property type="entry name" value="Beta-glucanase-like"/>
</dbReference>
<evidence type="ECO:0000256" key="5">
    <source>
        <dbReference type="ARBA" id="ARBA00022676"/>
    </source>
</evidence>
<name>A0A9W4P6K3_9EURO</name>
<evidence type="ECO:0000256" key="18">
    <source>
        <dbReference type="SAM" id="Phobius"/>
    </source>
</evidence>
<keyword evidence="13" id="KW-0961">Cell wall biogenesis/degradation</keyword>
<dbReference type="CDD" id="cd02183">
    <property type="entry name" value="GH16_fungal_CRH1_transglycosylase"/>
    <property type="match status" value="1"/>
</dbReference>
<keyword evidence="3" id="KW-1003">Cell membrane</keyword>
<feature type="domain" description="GH16" evidence="20">
    <location>
        <begin position="35"/>
        <end position="260"/>
    </location>
</feature>
<evidence type="ECO:0000256" key="16">
    <source>
        <dbReference type="PIRSR" id="PIRSR037299-1"/>
    </source>
</evidence>
<evidence type="ECO:0000256" key="13">
    <source>
        <dbReference type="ARBA" id="ARBA00023316"/>
    </source>
</evidence>
<keyword evidence="5" id="KW-0328">Glycosyltransferase</keyword>
<evidence type="ECO:0000256" key="17">
    <source>
        <dbReference type="PIRSR" id="PIRSR037299-2"/>
    </source>
</evidence>
<evidence type="ECO:0000256" key="8">
    <source>
        <dbReference type="ARBA" id="ARBA00022801"/>
    </source>
</evidence>
<sequence>MSFRSYYQWATLALAATAAAQTTTNCNPLKKTCPADTGLNKYRLNTDFTSGSLGRWNTTAGTITSTDLGAKFTISEQGDAPTIESEFYIFFGHVDVKMRAANGTGIVSTWILESDDLDEIDWVSRPGAEATNPNLLKKRPNTKKQEQISTYDTEIQTNYFGKGNTTSYDRGTTVTVSTPEETFHTYSIDWTSERIEWLLDGEVVRTVEYADAVDGTNYPQTPTRIRIGIWAGGDPDNSSGTILWAGGETDYTESPFSMYVESVDIINYNPASAYEYTDKTGDYTSIKATNATTATNLSSANSSSIIASSRTSTSAKASSSLIASASASASAATSSISFVSAAPVSYYTSIFAMAVGSLVAGLAQFWMVVLIT</sequence>
<evidence type="ECO:0000256" key="9">
    <source>
        <dbReference type="ARBA" id="ARBA00023136"/>
    </source>
</evidence>
<comment type="subcellular location">
    <subcellularLocation>
        <location evidence="2">Cell membrane</location>
        <topology evidence="2">Lipid-anchor</topology>
        <topology evidence="2">GPI-anchor</topology>
    </subcellularLocation>
</comment>
<dbReference type="Pfam" id="PF00722">
    <property type="entry name" value="Glyco_hydro_16"/>
    <property type="match status" value="1"/>
</dbReference>
<feature type="chain" id="PRO_5040839236" description="Crh-like protein" evidence="19">
    <location>
        <begin position="21"/>
        <end position="372"/>
    </location>
</feature>
<dbReference type="Gene3D" id="2.60.120.200">
    <property type="match status" value="1"/>
</dbReference>
<feature type="disulfide bond" evidence="17">
    <location>
        <begin position="26"/>
        <end position="33"/>
    </location>
</feature>
<evidence type="ECO:0000256" key="2">
    <source>
        <dbReference type="ARBA" id="ARBA00004609"/>
    </source>
</evidence>
<evidence type="ECO:0000256" key="15">
    <source>
        <dbReference type="PIRNR" id="PIRNR037299"/>
    </source>
</evidence>
<protein>
    <recommendedName>
        <fullName evidence="15">Crh-like protein</fullName>
        <ecNumber evidence="15">3.2.-.-</ecNumber>
    </recommendedName>
</protein>
<dbReference type="GO" id="GO:0016757">
    <property type="term" value="F:glycosyltransferase activity"/>
    <property type="evidence" value="ECO:0007669"/>
    <property type="project" value="UniProtKB-KW"/>
</dbReference>
<dbReference type="PIRSF" id="PIRSF037299">
    <property type="entry name" value="Glycosidase_CRH1_prd"/>
    <property type="match status" value="1"/>
</dbReference>
<evidence type="ECO:0000256" key="11">
    <source>
        <dbReference type="ARBA" id="ARBA00023288"/>
    </source>
</evidence>
<dbReference type="GO" id="GO:0005886">
    <property type="term" value="C:plasma membrane"/>
    <property type="evidence" value="ECO:0007669"/>
    <property type="project" value="UniProtKB-SubCell"/>
</dbReference>
<dbReference type="InterPro" id="IPR013320">
    <property type="entry name" value="ConA-like_dom_sf"/>
</dbReference>
<comment type="similarity">
    <text evidence="14">Belongs to the glycosyl hydrolase 16 family. CRH1 subfamily.</text>
</comment>
<keyword evidence="10" id="KW-0325">Glycoprotein</keyword>
<dbReference type="PANTHER" id="PTHR10963:SF27">
    <property type="entry name" value="GLYCOSIDASE-RELATED"/>
    <property type="match status" value="1"/>
</dbReference>
<keyword evidence="8 15" id="KW-0378">Hydrolase</keyword>
<evidence type="ECO:0000256" key="6">
    <source>
        <dbReference type="ARBA" id="ARBA00022679"/>
    </source>
</evidence>
<keyword evidence="11" id="KW-0449">Lipoprotein</keyword>
<dbReference type="EC" id="3.2.-.-" evidence="15"/>
<feature type="signal peptide" evidence="19">
    <location>
        <begin position="1"/>
        <end position="20"/>
    </location>
</feature>
<dbReference type="Proteomes" id="UP001154252">
    <property type="component" value="Unassembled WGS sequence"/>
</dbReference>
<evidence type="ECO:0000256" key="1">
    <source>
        <dbReference type="ARBA" id="ARBA00000822"/>
    </source>
</evidence>
<dbReference type="SUPFAM" id="SSF49899">
    <property type="entry name" value="Concanavalin A-like lectins/glucanases"/>
    <property type="match status" value="1"/>
</dbReference>
<comment type="catalytic activity">
    <reaction evidence="1">
        <text>Random endo-hydrolysis of N-acetyl-beta-D-glucosaminide (1-&gt;4)-beta-linkages in chitin and chitodextrins.</text>
        <dbReference type="EC" id="3.2.1.14"/>
    </reaction>
</comment>
<evidence type="ECO:0000313" key="21">
    <source>
        <dbReference type="EMBL" id="CAG8908359.1"/>
    </source>
</evidence>
<proteinExistence type="inferred from homology"/>
<evidence type="ECO:0000256" key="4">
    <source>
        <dbReference type="ARBA" id="ARBA00022622"/>
    </source>
</evidence>
<evidence type="ECO:0000256" key="14">
    <source>
        <dbReference type="ARBA" id="ARBA00038074"/>
    </source>
</evidence>
<evidence type="ECO:0000256" key="7">
    <source>
        <dbReference type="ARBA" id="ARBA00022729"/>
    </source>
</evidence>
<dbReference type="GO" id="GO:0005975">
    <property type="term" value="P:carbohydrate metabolic process"/>
    <property type="evidence" value="ECO:0007669"/>
    <property type="project" value="InterPro"/>
</dbReference>
<evidence type="ECO:0000256" key="10">
    <source>
        <dbReference type="ARBA" id="ARBA00023180"/>
    </source>
</evidence>
<gene>
    <name evidence="21" type="ORF">PEGY_LOCUS9150</name>
</gene>
<dbReference type="GO" id="GO:0031505">
    <property type="term" value="P:fungal-type cell wall organization"/>
    <property type="evidence" value="ECO:0007669"/>
    <property type="project" value="TreeGrafter"/>
</dbReference>
<evidence type="ECO:0000256" key="12">
    <source>
        <dbReference type="ARBA" id="ARBA00023295"/>
    </source>
</evidence>
<dbReference type="AlphaFoldDB" id="A0A9W4P6K3"/>
<dbReference type="OrthoDB" id="4781at2759"/>
<dbReference type="GO" id="GO:0008843">
    <property type="term" value="F:endochitinase activity"/>
    <property type="evidence" value="ECO:0007669"/>
    <property type="project" value="UniProtKB-EC"/>
</dbReference>
<evidence type="ECO:0000256" key="3">
    <source>
        <dbReference type="ARBA" id="ARBA00022475"/>
    </source>
</evidence>
<dbReference type="PANTHER" id="PTHR10963">
    <property type="entry name" value="GLYCOSYL HYDROLASE-RELATED"/>
    <property type="match status" value="1"/>
</dbReference>
<dbReference type="GO" id="GO:0009277">
    <property type="term" value="C:fungal-type cell wall"/>
    <property type="evidence" value="ECO:0007669"/>
    <property type="project" value="TreeGrafter"/>
</dbReference>
<dbReference type="InterPro" id="IPR050546">
    <property type="entry name" value="Glycosyl_Hydrlase_16"/>
</dbReference>
<dbReference type="PROSITE" id="PS51762">
    <property type="entry name" value="GH16_2"/>
    <property type="match status" value="1"/>
</dbReference>
<organism evidence="21 22">
    <name type="scientific">Penicillium egyptiacum</name>
    <dbReference type="NCBI Taxonomy" id="1303716"/>
    <lineage>
        <taxon>Eukaryota</taxon>
        <taxon>Fungi</taxon>
        <taxon>Dikarya</taxon>
        <taxon>Ascomycota</taxon>
        <taxon>Pezizomycotina</taxon>
        <taxon>Eurotiomycetes</taxon>
        <taxon>Eurotiomycetidae</taxon>
        <taxon>Eurotiales</taxon>
        <taxon>Aspergillaceae</taxon>
        <taxon>Penicillium</taxon>
    </lineage>
</organism>
<keyword evidence="9 15" id="KW-0472">Membrane</keyword>
<evidence type="ECO:0000313" key="22">
    <source>
        <dbReference type="Proteomes" id="UP001154252"/>
    </source>
</evidence>
<comment type="caution">
    <text evidence="21">The sequence shown here is derived from an EMBL/GenBank/DDBJ whole genome shotgun (WGS) entry which is preliminary data.</text>
</comment>
<keyword evidence="18" id="KW-1133">Transmembrane helix</keyword>
<dbReference type="EMBL" id="CAJVRC010000892">
    <property type="protein sequence ID" value="CAG8908359.1"/>
    <property type="molecule type" value="Genomic_DNA"/>
</dbReference>
<evidence type="ECO:0000259" key="20">
    <source>
        <dbReference type="PROSITE" id="PS51762"/>
    </source>
</evidence>
<feature type="active site" description="Nucleophile" evidence="16">
    <location>
        <position position="119"/>
    </location>
</feature>
<feature type="active site" description="Proton donor" evidence="16">
    <location>
        <position position="146"/>
    </location>
</feature>
<keyword evidence="18" id="KW-0812">Transmembrane</keyword>
<keyword evidence="12" id="KW-0326">Glycosidase</keyword>
<dbReference type="InterPro" id="IPR017168">
    <property type="entry name" value="CHR-like"/>
</dbReference>
<keyword evidence="4" id="KW-0336">GPI-anchor</keyword>
<accession>A0A9W4P6K3</accession>
<dbReference type="GO" id="GO:0098552">
    <property type="term" value="C:side of membrane"/>
    <property type="evidence" value="ECO:0007669"/>
    <property type="project" value="UniProtKB-KW"/>
</dbReference>
<feature type="transmembrane region" description="Helical" evidence="18">
    <location>
        <begin position="346"/>
        <end position="371"/>
    </location>
</feature>
<reference evidence="21" key="1">
    <citation type="submission" date="2021-07" db="EMBL/GenBank/DDBJ databases">
        <authorList>
            <person name="Branca A.L. A."/>
        </authorList>
    </citation>
    <scope>NUCLEOTIDE SEQUENCE</scope>
</reference>
<keyword evidence="17" id="KW-1015">Disulfide bond</keyword>
<evidence type="ECO:0000256" key="19">
    <source>
        <dbReference type="SAM" id="SignalP"/>
    </source>
</evidence>
<keyword evidence="7 19" id="KW-0732">Signal</keyword>